<evidence type="ECO:0000313" key="7">
    <source>
        <dbReference type="Proteomes" id="UP000565262"/>
    </source>
</evidence>
<dbReference type="InterPro" id="IPR044665">
    <property type="entry name" value="E_coli_cyclophilin_A-like"/>
</dbReference>
<dbReference type="PANTHER" id="PTHR43246">
    <property type="entry name" value="PEPTIDYL-PROLYL CIS-TRANS ISOMERASE CYP38, CHLOROPLASTIC"/>
    <property type="match status" value="1"/>
</dbReference>
<dbReference type="Pfam" id="PF00160">
    <property type="entry name" value="Pro_isomerase"/>
    <property type="match status" value="1"/>
</dbReference>
<dbReference type="GO" id="GO:0003755">
    <property type="term" value="F:peptidyl-prolyl cis-trans isomerase activity"/>
    <property type="evidence" value="ECO:0007669"/>
    <property type="project" value="UniProtKB-UniRule"/>
</dbReference>
<protein>
    <recommendedName>
        <fullName evidence="4">Peptidyl-prolyl cis-trans isomerase</fullName>
        <shortName evidence="4">PPIase</shortName>
        <ecNumber evidence="4">5.2.1.8</ecNumber>
    </recommendedName>
</protein>
<evidence type="ECO:0000259" key="5">
    <source>
        <dbReference type="PROSITE" id="PS50072"/>
    </source>
</evidence>
<organism evidence="6 7">
    <name type="scientific">Oceanospirillum sediminis</name>
    <dbReference type="NCBI Taxonomy" id="2760088"/>
    <lineage>
        <taxon>Bacteria</taxon>
        <taxon>Pseudomonadati</taxon>
        <taxon>Pseudomonadota</taxon>
        <taxon>Gammaproteobacteria</taxon>
        <taxon>Oceanospirillales</taxon>
        <taxon>Oceanospirillaceae</taxon>
        <taxon>Oceanospirillum</taxon>
    </lineage>
</organism>
<dbReference type="InterPro" id="IPR029000">
    <property type="entry name" value="Cyclophilin-like_dom_sf"/>
</dbReference>
<comment type="caution">
    <text evidence="6">The sequence shown here is derived from an EMBL/GenBank/DDBJ whole genome shotgun (WGS) entry which is preliminary data.</text>
</comment>
<dbReference type="PROSITE" id="PS00170">
    <property type="entry name" value="CSA_PPIASE_1"/>
    <property type="match status" value="1"/>
</dbReference>
<gene>
    <name evidence="6" type="ORF">H4O21_04380</name>
</gene>
<accession>A0A839ILK8</accession>
<evidence type="ECO:0000256" key="1">
    <source>
        <dbReference type="ARBA" id="ARBA00007365"/>
    </source>
</evidence>
<dbReference type="Proteomes" id="UP000565262">
    <property type="component" value="Unassembled WGS sequence"/>
</dbReference>
<name>A0A839ILK8_9GAMM</name>
<feature type="chain" id="PRO_5033100233" description="Peptidyl-prolyl cis-trans isomerase" evidence="4">
    <location>
        <begin position="26"/>
        <end position="203"/>
    </location>
</feature>
<dbReference type="InterPro" id="IPR002130">
    <property type="entry name" value="Cyclophilin-type_PPIase_dom"/>
</dbReference>
<feature type="signal peptide" evidence="4">
    <location>
        <begin position="1"/>
        <end position="25"/>
    </location>
</feature>
<dbReference type="RefSeq" id="WP_182807637.1">
    <property type="nucleotide sequence ID" value="NZ_JACJFM010000004.1"/>
</dbReference>
<comment type="similarity">
    <text evidence="1 4">Belongs to the cyclophilin-type PPIase family.</text>
</comment>
<evidence type="ECO:0000313" key="6">
    <source>
        <dbReference type="EMBL" id="MBB1485848.1"/>
    </source>
</evidence>
<dbReference type="InterPro" id="IPR020892">
    <property type="entry name" value="Cyclophilin-type_PPIase_CS"/>
</dbReference>
<keyword evidence="3 4" id="KW-0413">Isomerase</keyword>
<evidence type="ECO:0000256" key="3">
    <source>
        <dbReference type="ARBA" id="ARBA00023235"/>
    </source>
</evidence>
<dbReference type="PROSITE" id="PS50072">
    <property type="entry name" value="CSA_PPIASE_2"/>
    <property type="match status" value="1"/>
</dbReference>
<reference evidence="6 7" key="1">
    <citation type="submission" date="2020-08" db="EMBL/GenBank/DDBJ databases">
        <title>Oceanospirillum sp. nov. isolated from marine sediment.</title>
        <authorList>
            <person name="Ji X."/>
        </authorList>
    </citation>
    <scope>NUCLEOTIDE SEQUENCE [LARGE SCALE GENOMIC DNA]</scope>
    <source>
        <strain evidence="6 7">D5</strain>
    </source>
</reference>
<comment type="catalytic activity">
    <reaction evidence="4">
        <text>[protein]-peptidylproline (omega=180) = [protein]-peptidylproline (omega=0)</text>
        <dbReference type="Rhea" id="RHEA:16237"/>
        <dbReference type="Rhea" id="RHEA-COMP:10747"/>
        <dbReference type="Rhea" id="RHEA-COMP:10748"/>
        <dbReference type="ChEBI" id="CHEBI:83833"/>
        <dbReference type="ChEBI" id="CHEBI:83834"/>
        <dbReference type="EC" id="5.2.1.8"/>
    </reaction>
</comment>
<dbReference type="GO" id="GO:0006457">
    <property type="term" value="P:protein folding"/>
    <property type="evidence" value="ECO:0007669"/>
    <property type="project" value="InterPro"/>
</dbReference>
<comment type="function">
    <text evidence="4">PPIases accelerate the folding of proteins. It catalyzes the cis-trans isomerization of proline imidic peptide bonds in oligopeptides.</text>
</comment>
<evidence type="ECO:0000256" key="4">
    <source>
        <dbReference type="RuleBase" id="RU363019"/>
    </source>
</evidence>
<keyword evidence="2 4" id="KW-0697">Rotamase</keyword>
<sequence length="203" mass="22431">MYKPLKTLTLTAALSWLPFYGTAQANEPLTCVSLDTNKGDIVLVLDEKNAPISSQNFLKYVSDGFYDQTIFHRVIDGFMVQGGGLTIEFQEKETNAPIKNESNNGLKNIRGTIAMARTSAPDSATSQFFINTVNNPSLDYGARGKDSWGYTVFGKVVGGMDVIDTISKVQTGRLRQHRDVPAEVIMLEKAIAFTCVKRIVRQQ</sequence>
<feature type="domain" description="PPIase cyclophilin-type" evidence="5">
    <location>
        <begin position="39"/>
        <end position="192"/>
    </location>
</feature>
<proteinExistence type="inferred from homology"/>
<dbReference type="Gene3D" id="2.40.100.10">
    <property type="entry name" value="Cyclophilin-like"/>
    <property type="match status" value="1"/>
</dbReference>
<dbReference type="EC" id="5.2.1.8" evidence="4"/>
<keyword evidence="7" id="KW-1185">Reference proteome</keyword>
<dbReference type="CDD" id="cd01920">
    <property type="entry name" value="cyclophilin_EcCYP_like"/>
    <property type="match status" value="1"/>
</dbReference>
<dbReference type="AlphaFoldDB" id="A0A839ILK8"/>
<dbReference type="SUPFAM" id="SSF50891">
    <property type="entry name" value="Cyclophilin-like"/>
    <property type="match status" value="1"/>
</dbReference>
<keyword evidence="4" id="KW-0732">Signal</keyword>
<evidence type="ECO:0000256" key="2">
    <source>
        <dbReference type="ARBA" id="ARBA00023110"/>
    </source>
</evidence>
<dbReference type="EMBL" id="JACJFM010000004">
    <property type="protein sequence ID" value="MBB1485848.1"/>
    <property type="molecule type" value="Genomic_DNA"/>
</dbReference>
<dbReference type="PRINTS" id="PR00153">
    <property type="entry name" value="CSAPPISMRASE"/>
</dbReference>